<feature type="region of interest" description="Disordered" evidence="2">
    <location>
        <begin position="113"/>
        <end position="149"/>
    </location>
</feature>
<feature type="domain" description="Nematode cuticle collagen N-terminal" evidence="4">
    <location>
        <begin position="24"/>
        <end position="76"/>
    </location>
</feature>
<dbReference type="EMBL" id="UYRT01105887">
    <property type="protein sequence ID" value="VDN44404.1"/>
    <property type="molecule type" value="Genomic_DNA"/>
</dbReference>
<protein>
    <submittedName>
        <fullName evidence="7">Col_cuticle_N domain-containing protein</fullName>
    </submittedName>
</protein>
<evidence type="ECO:0000313" key="6">
    <source>
        <dbReference type="Proteomes" id="UP000271098"/>
    </source>
</evidence>
<dbReference type="OrthoDB" id="5872583at2759"/>
<gene>
    <name evidence="5" type="ORF">GPUH_LOCUS25600</name>
</gene>
<keyword evidence="1" id="KW-0677">Repeat</keyword>
<evidence type="ECO:0000256" key="1">
    <source>
        <dbReference type="ARBA" id="ARBA00022737"/>
    </source>
</evidence>
<keyword evidence="6" id="KW-1185">Reference proteome</keyword>
<dbReference type="WBParaSite" id="GPUH_0002563001-mRNA-1">
    <property type="protein sequence ID" value="GPUH_0002563001-mRNA-1"/>
    <property type="gene ID" value="GPUH_0002563001"/>
</dbReference>
<keyword evidence="3" id="KW-0812">Transmembrane</keyword>
<keyword evidence="3" id="KW-1133">Transmembrane helix</keyword>
<reference evidence="5 6" key="2">
    <citation type="submission" date="2018-11" db="EMBL/GenBank/DDBJ databases">
        <authorList>
            <consortium name="Pathogen Informatics"/>
        </authorList>
    </citation>
    <scope>NUCLEOTIDE SEQUENCE [LARGE SCALE GENOMIC DNA]</scope>
</reference>
<accession>A0A183EXA9</accession>
<reference evidence="7" key="1">
    <citation type="submission" date="2016-06" db="UniProtKB">
        <authorList>
            <consortium name="WormBaseParasite"/>
        </authorList>
    </citation>
    <scope>IDENTIFICATION</scope>
</reference>
<dbReference type="PANTHER" id="PTHR24637">
    <property type="entry name" value="COLLAGEN"/>
    <property type="match status" value="1"/>
</dbReference>
<evidence type="ECO:0000256" key="2">
    <source>
        <dbReference type="SAM" id="MobiDB-lite"/>
    </source>
</evidence>
<dbReference type="InterPro" id="IPR002486">
    <property type="entry name" value="Col_cuticle_N"/>
</dbReference>
<evidence type="ECO:0000313" key="7">
    <source>
        <dbReference type="WBParaSite" id="GPUH_0002563001-mRNA-1"/>
    </source>
</evidence>
<name>A0A183EXA9_9BILA</name>
<organism evidence="7">
    <name type="scientific">Gongylonema pulchrum</name>
    <dbReference type="NCBI Taxonomy" id="637853"/>
    <lineage>
        <taxon>Eukaryota</taxon>
        <taxon>Metazoa</taxon>
        <taxon>Ecdysozoa</taxon>
        <taxon>Nematoda</taxon>
        <taxon>Chromadorea</taxon>
        <taxon>Rhabditida</taxon>
        <taxon>Spirurina</taxon>
        <taxon>Spiruromorpha</taxon>
        <taxon>Spiruroidea</taxon>
        <taxon>Gongylonematidae</taxon>
        <taxon>Gongylonema</taxon>
    </lineage>
</organism>
<feature type="compositionally biased region" description="Pro residues" evidence="2">
    <location>
        <begin position="119"/>
        <end position="128"/>
    </location>
</feature>
<dbReference type="SMART" id="SM01088">
    <property type="entry name" value="Col_cuticle_N"/>
    <property type="match status" value="1"/>
</dbReference>
<feature type="transmembrane region" description="Helical" evidence="3">
    <location>
        <begin position="25"/>
        <end position="48"/>
    </location>
</feature>
<dbReference type="AlphaFoldDB" id="A0A183EXA9"/>
<dbReference type="Pfam" id="PF01484">
    <property type="entry name" value="Col_cuticle_N"/>
    <property type="match status" value="1"/>
</dbReference>
<evidence type="ECO:0000256" key="3">
    <source>
        <dbReference type="SAM" id="Phobius"/>
    </source>
</evidence>
<dbReference type="Proteomes" id="UP000271098">
    <property type="component" value="Unassembled WGS sequence"/>
</dbReference>
<evidence type="ECO:0000313" key="5">
    <source>
        <dbReference type="EMBL" id="VDN44404.1"/>
    </source>
</evidence>
<proteinExistence type="predicted"/>
<evidence type="ECO:0000259" key="4">
    <source>
        <dbReference type="SMART" id="SM01088"/>
    </source>
</evidence>
<dbReference type="PANTHER" id="PTHR24637:SF310">
    <property type="entry name" value="NEMATODE CUTICLE COLLAGEN N-TERMINAL DOMAIN-CONTAINING PROTEIN"/>
    <property type="match status" value="1"/>
</dbReference>
<keyword evidence="3" id="KW-0472">Membrane</keyword>
<dbReference type="GO" id="GO:0042302">
    <property type="term" value="F:structural constituent of cuticle"/>
    <property type="evidence" value="ECO:0007669"/>
    <property type="project" value="InterPro"/>
</dbReference>
<sequence length="164" mass="17833">MTDKEQLTQRDTNERQREAENLRRIAFCGVAVSTVATVLCVISVPIIYNYMQHLQSMMQNEVDFCQSRSGNIWREVMRAQFLAKSADESRTKRADVSSSGLVSRATRDVPECCGCGISPPGPPGPPGPDGKDGKDGEPGPPGKDAPEVVSVPALAAPHVRLFFF</sequence>